<feature type="transmembrane region" description="Helical" evidence="7">
    <location>
        <begin position="232"/>
        <end position="252"/>
    </location>
</feature>
<feature type="transmembrane region" description="Helical" evidence="7">
    <location>
        <begin position="134"/>
        <end position="157"/>
    </location>
</feature>
<dbReference type="GO" id="GO:0004659">
    <property type="term" value="F:prenyltransferase activity"/>
    <property type="evidence" value="ECO:0007669"/>
    <property type="project" value="InterPro"/>
</dbReference>
<dbReference type="NCBIfam" id="NF009525">
    <property type="entry name" value="PRK12887.1"/>
    <property type="match status" value="1"/>
</dbReference>
<feature type="transmembrane region" description="Helical" evidence="7">
    <location>
        <begin position="264"/>
        <end position="286"/>
    </location>
</feature>
<evidence type="ECO:0000313" key="9">
    <source>
        <dbReference type="Proteomes" id="UP000007264"/>
    </source>
</evidence>
<organism evidence="8 9">
    <name type="scientific">Coccomyxa subellipsoidea (strain C-169)</name>
    <name type="common">Green microalga</name>
    <dbReference type="NCBI Taxonomy" id="574566"/>
    <lineage>
        <taxon>Eukaryota</taxon>
        <taxon>Viridiplantae</taxon>
        <taxon>Chlorophyta</taxon>
        <taxon>core chlorophytes</taxon>
        <taxon>Trebouxiophyceae</taxon>
        <taxon>Trebouxiophyceae incertae sedis</taxon>
        <taxon>Coccomyxaceae</taxon>
        <taxon>Coccomyxa</taxon>
        <taxon>Coccomyxa subellipsoidea</taxon>
    </lineage>
</organism>
<dbReference type="Gene3D" id="1.20.120.1780">
    <property type="entry name" value="UbiA prenyltransferase"/>
    <property type="match status" value="1"/>
</dbReference>
<dbReference type="Proteomes" id="UP000007264">
    <property type="component" value="Unassembled WGS sequence"/>
</dbReference>
<dbReference type="Pfam" id="PF01040">
    <property type="entry name" value="UbiA"/>
    <property type="match status" value="1"/>
</dbReference>
<feature type="transmembrane region" description="Helical" evidence="7">
    <location>
        <begin position="204"/>
        <end position="225"/>
    </location>
</feature>
<dbReference type="OrthoDB" id="1502398at2759"/>
<keyword evidence="4 7" id="KW-0812">Transmembrane</keyword>
<dbReference type="KEGG" id="csl:COCSUDRAFT_31305"/>
<feature type="transmembrane region" description="Helical" evidence="7">
    <location>
        <begin position="307"/>
        <end position="330"/>
    </location>
</feature>
<reference evidence="8 9" key="1">
    <citation type="journal article" date="2012" name="Genome Biol.">
        <title>The genome of the polar eukaryotic microalga coccomyxa subellipsoidea reveals traits of cold adaptation.</title>
        <authorList>
            <person name="Blanc G."/>
            <person name="Agarkova I."/>
            <person name="Grimwood J."/>
            <person name="Kuo A."/>
            <person name="Brueggeman A."/>
            <person name="Dunigan D."/>
            <person name="Gurnon J."/>
            <person name="Ladunga I."/>
            <person name="Lindquist E."/>
            <person name="Lucas S."/>
            <person name="Pangilinan J."/>
            <person name="Proschold T."/>
            <person name="Salamov A."/>
            <person name="Schmutz J."/>
            <person name="Weeks D."/>
            <person name="Yamada T."/>
            <person name="Claverie J.M."/>
            <person name="Grigoriev I."/>
            <person name="Van Etten J."/>
            <person name="Lomsadze A."/>
            <person name="Borodovsky M."/>
        </authorList>
    </citation>
    <scope>NUCLEOTIDE SEQUENCE [LARGE SCALE GENOMIC DNA]</scope>
    <source>
        <strain evidence="8 9">C-169</strain>
    </source>
</reference>
<dbReference type="EMBL" id="AGSI01000019">
    <property type="protein sequence ID" value="EIE19496.1"/>
    <property type="molecule type" value="Genomic_DNA"/>
</dbReference>
<dbReference type="PANTHER" id="PTHR43009">
    <property type="entry name" value="HOMOGENTISATE SOLANESYLTRANSFERASE, CHLOROPLASTIC"/>
    <property type="match status" value="1"/>
</dbReference>
<dbReference type="InterPro" id="IPR044878">
    <property type="entry name" value="UbiA_sf"/>
</dbReference>
<comment type="subcellular location">
    <subcellularLocation>
        <location evidence="1">Membrane</location>
        <topology evidence="1">Multi-pass membrane protein</topology>
    </subcellularLocation>
</comment>
<name>I0YM77_COCSC</name>
<sequence length="391" mass="42833">MLSLRVKGPANNCGRLDNRLSDPQWQAKFCPARHLSNAHLFQQQKRSQQASQHAANLRTRRQNISCTAINRHLVVHEDAGVSLPLEEGLAEAPQKLDALYRFSRPHTMLGTFISVCSVSALAVGPTGWTGQAFIVLLQALVPALLMNVSIVGLNQIFDVPIDKINKPYLPLASGEFSMRTGIALVVGTGSLALVMGFLTNSPPLLATLVGSLLLGIAYSTDLPFLRWKQYPVIAAACILAVRAVMVQLGFFFHMKTALGAQTVALTRPLIFAISFMLFFSIVIALFKDIPDVKGDAQEGVRTLSVRAGVETVFWTCIVLMEVAYAGAIGVGLMSPVMWSKAVTVAAHTLMGLLLLWRAKRTDLNSSSAIYKCYMFTWKLFYAEYLLIPFLC</sequence>
<evidence type="ECO:0000313" key="8">
    <source>
        <dbReference type="EMBL" id="EIE19496.1"/>
    </source>
</evidence>
<evidence type="ECO:0008006" key="10">
    <source>
        <dbReference type="Google" id="ProtNLM"/>
    </source>
</evidence>
<dbReference type="InterPro" id="IPR000537">
    <property type="entry name" value="UbiA_prenyltransferase"/>
</dbReference>
<keyword evidence="9" id="KW-1185">Reference proteome</keyword>
<evidence type="ECO:0000256" key="6">
    <source>
        <dbReference type="ARBA" id="ARBA00023136"/>
    </source>
</evidence>
<gene>
    <name evidence="8" type="ORF">COCSUDRAFT_31305</name>
</gene>
<feature type="transmembrane region" description="Helical" evidence="7">
    <location>
        <begin position="336"/>
        <end position="356"/>
    </location>
</feature>
<accession>I0YM77</accession>
<dbReference type="Gene3D" id="1.10.357.140">
    <property type="entry name" value="UbiA prenyltransferase"/>
    <property type="match status" value="1"/>
</dbReference>
<keyword evidence="5 7" id="KW-1133">Transmembrane helix</keyword>
<dbReference type="InterPro" id="IPR044502">
    <property type="entry name" value="AtHST-like"/>
</dbReference>
<dbReference type="PANTHER" id="PTHR43009:SF7">
    <property type="entry name" value="HOMOGENTISATE GERANYLGERANYLTRANSFERASE, CHLOROPLASTIC"/>
    <property type="match status" value="1"/>
</dbReference>
<keyword evidence="3" id="KW-0808">Transferase</keyword>
<comment type="caution">
    <text evidence="8">The sequence shown here is derived from an EMBL/GenBank/DDBJ whole genome shotgun (WGS) entry which is preliminary data.</text>
</comment>
<dbReference type="GO" id="GO:0016020">
    <property type="term" value="C:membrane"/>
    <property type="evidence" value="ECO:0007669"/>
    <property type="project" value="UniProtKB-SubCell"/>
</dbReference>
<protein>
    <recommendedName>
        <fullName evidence="10">Homogentisate phytyltransferase</fullName>
    </recommendedName>
</protein>
<feature type="transmembrane region" description="Helical" evidence="7">
    <location>
        <begin position="109"/>
        <end position="128"/>
    </location>
</feature>
<dbReference type="CDD" id="cd13960">
    <property type="entry name" value="PT_UbiA_HPT1"/>
    <property type="match status" value="1"/>
</dbReference>
<dbReference type="STRING" id="574566.I0YM77"/>
<comment type="similarity">
    <text evidence="2">Belongs to the UbiA prenyltransferase family.</text>
</comment>
<evidence type="ECO:0000256" key="3">
    <source>
        <dbReference type="ARBA" id="ARBA00022679"/>
    </source>
</evidence>
<keyword evidence="6 7" id="KW-0472">Membrane</keyword>
<dbReference type="GeneID" id="17037464"/>
<feature type="transmembrane region" description="Helical" evidence="7">
    <location>
        <begin position="178"/>
        <end position="198"/>
    </location>
</feature>
<evidence type="ECO:0000256" key="4">
    <source>
        <dbReference type="ARBA" id="ARBA00022692"/>
    </source>
</evidence>
<evidence type="ECO:0000256" key="1">
    <source>
        <dbReference type="ARBA" id="ARBA00004141"/>
    </source>
</evidence>
<evidence type="ECO:0000256" key="2">
    <source>
        <dbReference type="ARBA" id="ARBA00005985"/>
    </source>
</evidence>
<evidence type="ECO:0000256" key="7">
    <source>
        <dbReference type="SAM" id="Phobius"/>
    </source>
</evidence>
<dbReference type="eggNOG" id="ENOG502R0I3">
    <property type="taxonomic scope" value="Eukaryota"/>
</dbReference>
<evidence type="ECO:0000256" key="5">
    <source>
        <dbReference type="ARBA" id="ARBA00022989"/>
    </source>
</evidence>
<proteinExistence type="inferred from homology"/>
<dbReference type="AlphaFoldDB" id="I0YM77"/>
<dbReference type="RefSeq" id="XP_005644040.1">
    <property type="nucleotide sequence ID" value="XM_005643983.1"/>
</dbReference>